<reference evidence="1 2" key="1">
    <citation type="submission" date="2016-01" db="EMBL/GenBank/DDBJ databases">
        <title>The genomic content and context of auxiliary metabolic genes in marine cyanophages.</title>
        <authorList>
            <person name="Marston M.F."/>
            <person name="Martiny J.B.H."/>
            <person name="Crummett L.T."/>
        </authorList>
    </citation>
    <scope>NUCLEOTIDE SEQUENCE [LARGE SCALE GENOMIC DNA]</scope>
    <source>
        <strain evidence="1">RW_108_0702</strain>
    </source>
</reference>
<dbReference type="RefSeq" id="YP_009301586.1">
    <property type="nucleotide sequence ID" value="NC_031235.1"/>
</dbReference>
<protein>
    <submittedName>
        <fullName evidence="1">Uncharacterized protein</fullName>
    </submittedName>
</protein>
<proteinExistence type="predicted"/>
<dbReference type="EMBL" id="KU594606">
    <property type="protein sequence ID" value="AMO43093.1"/>
    <property type="molecule type" value="Genomic_DNA"/>
</dbReference>
<dbReference type="GeneID" id="29122586"/>
<dbReference type="Proteomes" id="UP000203157">
    <property type="component" value="Segment"/>
</dbReference>
<organism evidence="1 2">
    <name type="scientific">Cyanophage S-RIM32</name>
    <dbReference type="NCBI Taxonomy" id="1278479"/>
    <lineage>
        <taxon>Viruses</taxon>
        <taxon>Duplodnaviria</taxon>
        <taxon>Heunggongvirae</taxon>
        <taxon>Uroviricota</taxon>
        <taxon>Caudoviricetes</taxon>
        <taxon>Pantevenvirales</taxon>
        <taxon>Kyanoviridae</taxon>
        <taxon>Bristolvirus</taxon>
        <taxon>Bristolvirus rhodeisland</taxon>
    </lineage>
</organism>
<evidence type="ECO:0000313" key="2">
    <source>
        <dbReference type="Proteomes" id="UP000203157"/>
    </source>
</evidence>
<evidence type="ECO:0000313" key="1">
    <source>
        <dbReference type="EMBL" id="AMO43093.1"/>
    </source>
</evidence>
<accession>A0A127KLX8</accession>
<sequence>MAKSTKKYTSDSSYKVDFEDDYEDFGYEIANAKRYTTRNKSQRKFKDNEYYDD</sequence>
<gene>
    <name evidence="1" type="ORF">R1080702_084</name>
</gene>
<dbReference type="KEGG" id="vg:29122586"/>
<name>A0A127KLX8_9CAUD</name>
<keyword evidence="2" id="KW-1185">Reference proteome</keyword>